<protein>
    <submittedName>
        <fullName evidence="1">Uncharacterized protein</fullName>
    </submittedName>
</protein>
<dbReference type="EMBL" id="CP013011">
    <property type="protein sequence ID" value="ALL00762.1"/>
    <property type="molecule type" value="Genomic_DNA"/>
</dbReference>
<organism evidence="1 2">
    <name type="scientific">Pyrodictium delaneyi</name>
    <dbReference type="NCBI Taxonomy" id="1273541"/>
    <lineage>
        <taxon>Archaea</taxon>
        <taxon>Thermoproteota</taxon>
        <taxon>Thermoprotei</taxon>
        <taxon>Desulfurococcales</taxon>
        <taxon>Pyrodictiaceae</taxon>
        <taxon>Pyrodictium</taxon>
    </lineage>
</organism>
<dbReference type="Proteomes" id="UP000058613">
    <property type="component" value="Chromosome"/>
</dbReference>
<name>A0A0P0N2C3_9CREN</name>
<dbReference type="AlphaFoldDB" id="A0A0P0N2C3"/>
<dbReference type="KEGG" id="pdl:Pyrde_0712"/>
<reference evidence="1 2" key="1">
    <citation type="submission" date="2015-10" db="EMBL/GenBank/DDBJ databases">
        <title>Complete genome sequence of hyperthermophilic archaeon Pyrodictium delaneyi Su06.</title>
        <authorList>
            <person name="Jung J.-H."/>
            <person name="Lin J."/>
            <person name="Holden J.F."/>
            <person name="Park C.-S."/>
        </authorList>
    </citation>
    <scope>NUCLEOTIDE SEQUENCE [LARGE SCALE GENOMIC DNA]</scope>
    <source>
        <strain evidence="1 2">Su06</strain>
    </source>
</reference>
<evidence type="ECO:0000313" key="1">
    <source>
        <dbReference type="EMBL" id="ALL00762.1"/>
    </source>
</evidence>
<accession>A0A0P0N2C3</accession>
<gene>
    <name evidence="1" type="ORF">Pyrde_0712</name>
</gene>
<dbReference type="STRING" id="1273541.Pyrde_0712"/>
<sequence>MFSGRNIYPLRAPLSRERAVGRPEPEEIEAVMCALYELCPSPNCHAPLEAIRRLARLPGDRFSKTLRWLERKGLITCKRHSKGRTSCYPTKRLLDEAKEKCPEMWEKL</sequence>
<proteinExistence type="predicted"/>
<evidence type="ECO:0000313" key="2">
    <source>
        <dbReference type="Proteomes" id="UP000058613"/>
    </source>
</evidence>